<evidence type="ECO:0000313" key="2">
    <source>
        <dbReference type="Proteomes" id="UP001524460"/>
    </source>
</evidence>
<name>A0ABT1N8M8_9GAMM</name>
<dbReference type="EMBL" id="JANEYT010000111">
    <property type="protein sequence ID" value="MCQ1061102.1"/>
    <property type="molecule type" value="Genomic_DNA"/>
</dbReference>
<dbReference type="Proteomes" id="UP001524460">
    <property type="component" value="Unassembled WGS sequence"/>
</dbReference>
<protein>
    <submittedName>
        <fullName evidence="1">Uncharacterized protein</fullName>
    </submittedName>
</protein>
<sequence>MAKPQVVFQSTLYVCCVGRLEQQNSDKTKPHCNGAAFILQLKKYRHFIENTNLLFLNVCLMLSTKTVGNFMVNSFCIDCFVSICSIGDGVTGYHNVYLIFLIRKRNYKYQEVNHDQPVQLFDHTPNFTHYLRYPHFTAVVCDRLANPSING</sequence>
<reference evidence="1 2" key="1">
    <citation type="submission" date="2022-07" db="EMBL/GenBank/DDBJ databases">
        <title>Photobacterium pectinilyticum sp. nov., a marine bacterium isolated from surface seawater of Qingdao offshore.</title>
        <authorList>
            <person name="Wang X."/>
        </authorList>
    </citation>
    <scope>NUCLEOTIDE SEQUENCE [LARGE SCALE GENOMIC DNA]</scope>
    <source>
        <strain evidence="1 2">ZSDE20</strain>
    </source>
</reference>
<evidence type="ECO:0000313" key="1">
    <source>
        <dbReference type="EMBL" id="MCQ1061102.1"/>
    </source>
</evidence>
<keyword evidence="2" id="KW-1185">Reference proteome</keyword>
<proteinExistence type="predicted"/>
<dbReference type="RefSeq" id="WP_255045200.1">
    <property type="nucleotide sequence ID" value="NZ_JANEYT010000111.1"/>
</dbReference>
<comment type="caution">
    <text evidence="1">The sequence shown here is derived from an EMBL/GenBank/DDBJ whole genome shotgun (WGS) entry which is preliminary data.</text>
</comment>
<gene>
    <name evidence="1" type="ORF">NHN17_23975</name>
</gene>
<accession>A0ABT1N8M8</accession>
<organism evidence="1 2">
    <name type="scientific">Photobacterium pectinilyticum</name>
    <dbReference type="NCBI Taxonomy" id="2906793"/>
    <lineage>
        <taxon>Bacteria</taxon>
        <taxon>Pseudomonadati</taxon>
        <taxon>Pseudomonadota</taxon>
        <taxon>Gammaproteobacteria</taxon>
        <taxon>Vibrionales</taxon>
        <taxon>Vibrionaceae</taxon>
        <taxon>Photobacterium</taxon>
    </lineage>
</organism>